<comment type="caution">
    <text evidence="2">The sequence shown here is derived from an EMBL/GenBank/DDBJ whole genome shotgun (WGS) entry which is preliminary data.</text>
</comment>
<dbReference type="EMBL" id="QJKJ01004410">
    <property type="protein sequence ID" value="RDX94267.1"/>
    <property type="molecule type" value="Genomic_DNA"/>
</dbReference>
<accession>A0A371GUN8</accession>
<feature type="region of interest" description="Disordered" evidence="1">
    <location>
        <begin position="342"/>
        <end position="383"/>
    </location>
</feature>
<dbReference type="PANTHER" id="PTHR32108">
    <property type="entry name" value="DNA-DIRECTED RNA POLYMERASE SUBUNIT ALPHA"/>
    <property type="match status" value="1"/>
</dbReference>
<sequence>MQPPLSYKEMVTMFIETLQPFFCEKMVGIRRHPGLFWPKRLSKKRKQTLSSQTRQTMELPKRPSISSQFSNQRLPLIPRLLPIIFRHHNTKHHIGPHTQPDLLSSLLRHPQLYQKLLNDALKKNPRVFTPIPVSYSELLQHLLRESLVGTVPLKLLLPPYSKNYDPNAKCDYHTRVVGHSTKKCWSLKHKVQDLVDAGLPDEWSRKGPNSNEVHPQTVNTIENDADRDKNGKNKRRIIPGTTRGLVQVKRKDDKVIVVQEEGKSNNTPRLLIVHYTLVENMPKPLELQVSVPFPYKNSKAVPWRYAVKVKAKTSSITNIAGIGGITKSRRIYAPEILRKGNPVTKKQAEASTDSGNKEKAKEKEPKKKGVSDEENTEFIKFIN</sequence>
<dbReference type="AlphaFoldDB" id="A0A371GUN8"/>
<feature type="non-terminal residue" evidence="2">
    <location>
        <position position="1"/>
    </location>
</feature>
<dbReference type="Proteomes" id="UP000257109">
    <property type="component" value="Unassembled WGS sequence"/>
</dbReference>
<feature type="compositionally biased region" description="Basic and acidic residues" evidence="1">
    <location>
        <begin position="355"/>
        <end position="371"/>
    </location>
</feature>
<keyword evidence="3" id="KW-1185">Reference proteome</keyword>
<proteinExistence type="predicted"/>
<evidence type="ECO:0000256" key="1">
    <source>
        <dbReference type="SAM" id="MobiDB-lite"/>
    </source>
</evidence>
<name>A0A371GUN8_MUCPR</name>
<evidence type="ECO:0000313" key="2">
    <source>
        <dbReference type="EMBL" id="RDX94267.1"/>
    </source>
</evidence>
<reference evidence="2" key="1">
    <citation type="submission" date="2018-05" db="EMBL/GenBank/DDBJ databases">
        <title>Draft genome of Mucuna pruriens seed.</title>
        <authorList>
            <person name="Nnadi N.E."/>
            <person name="Vos R."/>
            <person name="Hasami M.H."/>
            <person name="Devisetty U.K."/>
            <person name="Aguiy J.C."/>
        </authorList>
    </citation>
    <scope>NUCLEOTIDE SEQUENCE [LARGE SCALE GENOMIC DNA]</scope>
    <source>
        <strain evidence="2">JCA_2017</strain>
    </source>
</reference>
<dbReference type="PANTHER" id="PTHR32108:SF9">
    <property type="entry name" value="REVERSE TRANSCRIPTASE RNASE H-LIKE DOMAIN-CONTAINING PROTEIN"/>
    <property type="match status" value="1"/>
</dbReference>
<gene>
    <name evidence="2" type="ORF">CR513_23363</name>
</gene>
<organism evidence="2 3">
    <name type="scientific">Mucuna pruriens</name>
    <name type="common">Velvet bean</name>
    <name type="synonym">Dolichos pruriens</name>
    <dbReference type="NCBI Taxonomy" id="157652"/>
    <lineage>
        <taxon>Eukaryota</taxon>
        <taxon>Viridiplantae</taxon>
        <taxon>Streptophyta</taxon>
        <taxon>Embryophyta</taxon>
        <taxon>Tracheophyta</taxon>
        <taxon>Spermatophyta</taxon>
        <taxon>Magnoliopsida</taxon>
        <taxon>eudicotyledons</taxon>
        <taxon>Gunneridae</taxon>
        <taxon>Pentapetalae</taxon>
        <taxon>rosids</taxon>
        <taxon>fabids</taxon>
        <taxon>Fabales</taxon>
        <taxon>Fabaceae</taxon>
        <taxon>Papilionoideae</taxon>
        <taxon>50 kb inversion clade</taxon>
        <taxon>NPAAA clade</taxon>
        <taxon>indigoferoid/millettioid clade</taxon>
        <taxon>Phaseoleae</taxon>
        <taxon>Mucuna</taxon>
    </lineage>
</organism>
<evidence type="ECO:0000313" key="3">
    <source>
        <dbReference type="Proteomes" id="UP000257109"/>
    </source>
</evidence>
<protein>
    <submittedName>
        <fullName evidence="2">Uncharacterized protein</fullName>
    </submittedName>
</protein>